<protein>
    <recommendedName>
        <fullName evidence="4">OmpR/PhoB-type domain-containing protein</fullName>
    </recommendedName>
</protein>
<dbReference type="Gene3D" id="1.10.10.10">
    <property type="entry name" value="Winged helix-like DNA-binding domain superfamily/Winged helix DNA-binding domain"/>
    <property type="match status" value="1"/>
</dbReference>
<keyword evidence="3" id="KW-0812">Transmembrane</keyword>
<organism evidence="5 6">
    <name type="scientific">Edwardsiella tarda</name>
    <dbReference type="NCBI Taxonomy" id="636"/>
    <lineage>
        <taxon>Bacteria</taxon>
        <taxon>Pseudomonadati</taxon>
        <taxon>Pseudomonadota</taxon>
        <taxon>Gammaproteobacteria</taxon>
        <taxon>Enterobacterales</taxon>
        <taxon>Hafniaceae</taxon>
        <taxon>Edwardsiella</taxon>
    </lineage>
</organism>
<dbReference type="InterPro" id="IPR001867">
    <property type="entry name" value="OmpR/PhoB-type_DNA-bd"/>
</dbReference>
<dbReference type="SUPFAM" id="SSF46894">
    <property type="entry name" value="C-terminal effector domain of the bipartite response regulators"/>
    <property type="match status" value="1"/>
</dbReference>
<gene>
    <name evidence="5" type="ORF">CRM76_00110</name>
</gene>
<dbReference type="Pfam" id="PF00486">
    <property type="entry name" value="Trans_reg_C"/>
    <property type="match status" value="1"/>
</dbReference>
<evidence type="ECO:0000313" key="6">
    <source>
        <dbReference type="Proteomes" id="UP000219788"/>
    </source>
</evidence>
<dbReference type="OrthoDB" id="799930at2"/>
<dbReference type="RefSeq" id="WP_098142424.1">
    <property type="nucleotide sequence ID" value="NZ_PDDV01000001.1"/>
</dbReference>
<comment type="caution">
    <text evidence="5">The sequence shown here is derived from an EMBL/GenBank/DDBJ whole genome shotgun (WGS) entry which is preliminary data.</text>
</comment>
<dbReference type="EMBL" id="PDDV01000001">
    <property type="protein sequence ID" value="PEH74436.1"/>
    <property type="molecule type" value="Genomic_DNA"/>
</dbReference>
<dbReference type="AlphaFoldDB" id="A0A2A7U7Q7"/>
<dbReference type="GO" id="GO:0006355">
    <property type="term" value="P:regulation of DNA-templated transcription"/>
    <property type="evidence" value="ECO:0007669"/>
    <property type="project" value="InterPro"/>
</dbReference>
<evidence type="ECO:0000256" key="3">
    <source>
        <dbReference type="SAM" id="Phobius"/>
    </source>
</evidence>
<dbReference type="PROSITE" id="PS51755">
    <property type="entry name" value="OMPR_PHOB"/>
    <property type="match status" value="1"/>
</dbReference>
<keyword evidence="3" id="KW-0472">Membrane</keyword>
<name>A0A2A7U7Q7_EDWTA</name>
<feature type="DNA-binding region" description="OmpR/PhoB-type" evidence="2">
    <location>
        <begin position="1"/>
        <end position="95"/>
    </location>
</feature>
<sequence length="204" mass="23127">MRTKIYIDKNTNEVNISGELFYLSESEILLLELLYVNKGVLIDKEQIHKACWPGRLVSPASIPVAIKHIRDILKKISGDKQIIITHKGVGYSFAIDSMIDLVFDNEISNTCLELPRSSNFDKRSICFFLLPCLTLISFFWIGMTIIANENSENIITVTRGKKQISLNLLDSNNTITSSNDNFPIMFKDVNGSVIQCNFEECIEK</sequence>
<dbReference type="SMART" id="SM00862">
    <property type="entry name" value="Trans_reg_C"/>
    <property type="match status" value="1"/>
</dbReference>
<dbReference type="Proteomes" id="UP000219788">
    <property type="component" value="Unassembled WGS sequence"/>
</dbReference>
<dbReference type="InterPro" id="IPR016032">
    <property type="entry name" value="Sig_transdc_resp-reg_C-effctor"/>
</dbReference>
<evidence type="ECO:0000313" key="5">
    <source>
        <dbReference type="EMBL" id="PEH74436.1"/>
    </source>
</evidence>
<keyword evidence="1 2" id="KW-0238">DNA-binding</keyword>
<reference evidence="6" key="1">
    <citation type="submission" date="2017-09" db="EMBL/GenBank/DDBJ databases">
        <title>FDA dAtabase for Regulatory Grade micrObial Sequences (FDA-ARGOS): Supporting development and validation of Infectious Disease Dx tests.</title>
        <authorList>
            <person name="Goldberg B."/>
            <person name="Campos J."/>
            <person name="Tallon L."/>
            <person name="Sadzewicz L."/>
            <person name="Ott S."/>
            <person name="Zhao X."/>
            <person name="Nagaraj S."/>
            <person name="Vavikolanu K."/>
            <person name="Aluvathingal J."/>
            <person name="Nadendla S."/>
            <person name="Geyer C."/>
            <person name="Sichtig H."/>
        </authorList>
    </citation>
    <scope>NUCLEOTIDE SEQUENCE [LARGE SCALE GENOMIC DNA]</scope>
    <source>
        <strain evidence="6">FDAARGOS_370</strain>
    </source>
</reference>
<feature type="domain" description="OmpR/PhoB-type" evidence="4">
    <location>
        <begin position="1"/>
        <end position="95"/>
    </location>
</feature>
<evidence type="ECO:0000256" key="1">
    <source>
        <dbReference type="ARBA" id="ARBA00023125"/>
    </source>
</evidence>
<dbReference type="GO" id="GO:0000160">
    <property type="term" value="P:phosphorelay signal transduction system"/>
    <property type="evidence" value="ECO:0007669"/>
    <property type="project" value="InterPro"/>
</dbReference>
<proteinExistence type="predicted"/>
<dbReference type="GO" id="GO:0003677">
    <property type="term" value="F:DNA binding"/>
    <property type="evidence" value="ECO:0007669"/>
    <property type="project" value="UniProtKB-UniRule"/>
</dbReference>
<evidence type="ECO:0000259" key="4">
    <source>
        <dbReference type="PROSITE" id="PS51755"/>
    </source>
</evidence>
<accession>A0A2A7U7Q7</accession>
<feature type="transmembrane region" description="Helical" evidence="3">
    <location>
        <begin position="125"/>
        <end position="147"/>
    </location>
</feature>
<keyword evidence="3" id="KW-1133">Transmembrane helix</keyword>
<evidence type="ECO:0000256" key="2">
    <source>
        <dbReference type="PROSITE-ProRule" id="PRU01091"/>
    </source>
</evidence>
<dbReference type="InterPro" id="IPR036388">
    <property type="entry name" value="WH-like_DNA-bd_sf"/>
</dbReference>